<dbReference type="CDD" id="cd01650">
    <property type="entry name" value="RT_nLTR_like"/>
    <property type="match status" value="1"/>
</dbReference>
<keyword evidence="3" id="KW-1185">Reference proteome</keyword>
<dbReference type="Proteomes" id="UP000653454">
    <property type="component" value="Unassembled WGS sequence"/>
</dbReference>
<sequence>MASKHKCFIPGCDQNEKLSTRKRPLSDINNFATDNTAPSTSEALLISTEPAVTASTSTAVPKKRYSARNEKVPIATRNYLEKKIQTLRCKKDSYVTRLKKAMKLSENETFKNFLNKFTSLAAIFTIMQFREISKPKMGRRFSRNEKIMALNKGILPIECKDTADILLFFDELFDSLNGSYDNSKKRCGKILLKAVTPKSEHSKSGFRTGHSTVTALIKVTDDIRLNMENHRVTVLTLLDFSNAFNTVDLDILLGILRSLNVSPTVTTWFESYLKGRQQCVRTDAESSAWCPVLAGVPQGGVLSPLLFSLFINILAKQLTSLYHLYADDLQIYTSALPEDINSAIDVINQNLDIISKWVKKFGLLLNPNKSQAIMIGSPRLLNRSYLSLDSKLYYDGPISKLIVIQSSRINLRLTIYQLDGVT</sequence>
<dbReference type="AlphaFoldDB" id="A0A8S4FUY3"/>
<reference evidence="2" key="1">
    <citation type="submission" date="2020-11" db="EMBL/GenBank/DDBJ databases">
        <authorList>
            <person name="Whiteford S."/>
        </authorList>
    </citation>
    <scope>NUCLEOTIDE SEQUENCE</scope>
</reference>
<name>A0A8S4FUY3_PLUXY</name>
<dbReference type="SUPFAM" id="SSF56672">
    <property type="entry name" value="DNA/RNA polymerases"/>
    <property type="match status" value="1"/>
</dbReference>
<dbReference type="EMBL" id="CAJHNJ030000050">
    <property type="protein sequence ID" value="CAG9132543.1"/>
    <property type="molecule type" value="Genomic_DNA"/>
</dbReference>
<accession>A0A8S4FUY3</accession>
<dbReference type="Pfam" id="PF00078">
    <property type="entry name" value="RVT_1"/>
    <property type="match status" value="1"/>
</dbReference>
<dbReference type="PROSITE" id="PS50878">
    <property type="entry name" value="RT_POL"/>
    <property type="match status" value="1"/>
</dbReference>
<dbReference type="GO" id="GO:0071897">
    <property type="term" value="P:DNA biosynthetic process"/>
    <property type="evidence" value="ECO:0007669"/>
    <property type="project" value="UniProtKB-ARBA"/>
</dbReference>
<evidence type="ECO:0000259" key="1">
    <source>
        <dbReference type="PROSITE" id="PS50878"/>
    </source>
</evidence>
<proteinExistence type="predicted"/>
<dbReference type="InterPro" id="IPR043502">
    <property type="entry name" value="DNA/RNA_pol_sf"/>
</dbReference>
<comment type="caution">
    <text evidence="2">The sequence shown here is derived from an EMBL/GenBank/DDBJ whole genome shotgun (WGS) entry which is preliminary data.</text>
</comment>
<protein>
    <submittedName>
        <fullName evidence="2">(diamondback moth) hypothetical protein</fullName>
    </submittedName>
</protein>
<dbReference type="PANTHER" id="PTHR33332">
    <property type="entry name" value="REVERSE TRANSCRIPTASE DOMAIN-CONTAINING PROTEIN"/>
    <property type="match status" value="1"/>
</dbReference>
<gene>
    <name evidence="2" type="ORF">PLXY2_LOCUS10801</name>
</gene>
<organism evidence="2 3">
    <name type="scientific">Plutella xylostella</name>
    <name type="common">Diamondback moth</name>
    <name type="synonym">Plutella maculipennis</name>
    <dbReference type="NCBI Taxonomy" id="51655"/>
    <lineage>
        <taxon>Eukaryota</taxon>
        <taxon>Metazoa</taxon>
        <taxon>Ecdysozoa</taxon>
        <taxon>Arthropoda</taxon>
        <taxon>Hexapoda</taxon>
        <taxon>Insecta</taxon>
        <taxon>Pterygota</taxon>
        <taxon>Neoptera</taxon>
        <taxon>Endopterygota</taxon>
        <taxon>Lepidoptera</taxon>
        <taxon>Glossata</taxon>
        <taxon>Ditrysia</taxon>
        <taxon>Yponomeutoidea</taxon>
        <taxon>Plutellidae</taxon>
        <taxon>Plutella</taxon>
    </lineage>
</organism>
<dbReference type="InterPro" id="IPR000477">
    <property type="entry name" value="RT_dom"/>
</dbReference>
<evidence type="ECO:0000313" key="3">
    <source>
        <dbReference type="Proteomes" id="UP000653454"/>
    </source>
</evidence>
<evidence type="ECO:0000313" key="2">
    <source>
        <dbReference type="EMBL" id="CAG9132543.1"/>
    </source>
</evidence>
<feature type="domain" description="Reverse transcriptase" evidence="1">
    <location>
        <begin position="41"/>
        <end position="399"/>
    </location>
</feature>